<accession>A0A2K1J1X4</accession>
<dbReference type="Proteomes" id="UP000006727">
    <property type="component" value="Chromosome 18"/>
</dbReference>
<organism evidence="2">
    <name type="scientific">Physcomitrium patens</name>
    <name type="common">Spreading-leaved earth moss</name>
    <name type="synonym">Physcomitrella patens</name>
    <dbReference type="NCBI Taxonomy" id="3218"/>
    <lineage>
        <taxon>Eukaryota</taxon>
        <taxon>Viridiplantae</taxon>
        <taxon>Streptophyta</taxon>
        <taxon>Embryophyta</taxon>
        <taxon>Bryophyta</taxon>
        <taxon>Bryophytina</taxon>
        <taxon>Bryopsida</taxon>
        <taxon>Funariidae</taxon>
        <taxon>Funariales</taxon>
        <taxon>Funariaceae</taxon>
        <taxon>Physcomitrium</taxon>
    </lineage>
</organism>
<dbReference type="Gramene" id="Pp3c18_21480V3.1">
    <property type="protein sequence ID" value="Pp3c18_21480V3.1"/>
    <property type="gene ID" value="Pp3c18_21480"/>
</dbReference>
<evidence type="ECO:0000313" key="4">
    <source>
        <dbReference type="Proteomes" id="UP000006727"/>
    </source>
</evidence>
<evidence type="ECO:0000313" key="3">
    <source>
        <dbReference type="EnsemblPlants" id="Pp3c18_21480V3.1"/>
    </source>
</evidence>
<evidence type="ECO:0000256" key="1">
    <source>
        <dbReference type="SAM" id="MobiDB-lite"/>
    </source>
</evidence>
<dbReference type="InParanoid" id="A0A2K1J1X4"/>
<protein>
    <submittedName>
        <fullName evidence="2 3">Uncharacterized protein</fullName>
    </submittedName>
</protein>
<dbReference type="AlphaFoldDB" id="A0A2K1J1X4"/>
<reference evidence="2 4" key="1">
    <citation type="journal article" date="2008" name="Science">
        <title>The Physcomitrella genome reveals evolutionary insights into the conquest of land by plants.</title>
        <authorList>
            <person name="Rensing S."/>
            <person name="Lang D."/>
            <person name="Zimmer A."/>
            <person name="Terry A."/>
            <person name="Salamov A."/>
            <person name="Shapiro H."/>
            <person name="Nishiyama T."/>
            <person name="Perroud P.-F."/>
            <person name="Lindquist E."/>
            <person name="Kamisugi Y."/>
            <person name="Tanahashi T."/>
            <person name="Sakakibara K."/>
            <person name="Fujita T."/>
            <person name="Oishi K."/>
            <person name="Shin-I T."/>
            <person name="Kuroki Y."/>
            <person name="Toyoda A."/>
            <person name="Suzuki Y."/>
            <person name="Hashimoto A."/>
            <person name="Yamaguchi K."/>
            <person name="Sugano A."/>
            <person name="Kohara Y."/>
            <person name="Fujiyama A."/>
            <person name="Anterola A."/>
            <person name="Aoki S."/>
            <person name="Ashton N."/>
            <person name="Barbazuk W.B."/>
            <person name="Barker E."/>
            <person name="Bennetzen J."/>
            <person name="Bezanilla M."/>
            <person name="Blankenship R."/>
            <person name="Cho S.H."/>
            <person name="Dutcher S."/>
            <person name="Estelle M."/>
            <person name="Fawcett J.A."/>
            <person name="Gundlach H."/>
            <person name="Hanada K."/>
            <person name="Heyl A."/>
            <person name="Hicks K.A."/>
            <person name="Hugh J."/>
            <person name="Lohr M."/>
            <person name="Mayer K."/>
            <person name="Melkozernov A."/>
            <person name="Murata T."/>
            <person name="Nelson D."/>
            <person name="Pils B."/>
            <person name="Prigge M."/>
            <person name="Reiss B."/>
            <person name="Renner T."/>
            <person name="Rombauts S."/>
            <person name="Rushton P."/>
            <person name="Sanderfoot A."/>
            <person name="Schween G."/>
            <person name="Shiu S.-H."/>
            <person name="Stueber K."/>
            <person name="Theodoulou F.L."/>
            <person name="Tu H."/>
            <person name="Van de Peer Y."/>
            <person name="Verrier P.J."/>
            <person name="Waters E."/>
            <person name="Wood A."/>
            <person name="Yang L."/>
            <person name="Cove D."/>
            <person name="Cuming A."/>
            <person name="Hasebe M."/>
            <person name="Lucas S."/>
            <person name="Mishler D.B."/>
            <person name="Reski R."/>
            <person name="Grigoriev I."/>
            <person name="Quatrano R.S."/>
            <person name="Boore J.L."/>
        </authorList>
    </citation>
    <scope>NUCLEOTIDE SEQUENCE [LARGE SCALE GENOMIC DNA]</scope>
    <source>
        <strain evidence="3 4">cv. Gransden 2004</strain>
    </source>
</reference>
<feature type="compositionally biased region" description="Basic residues" evidence="1">
    <location>
        <begin position="95"/>
        <end position="113"/>
    </location>
</feature>
<proteinExistence type="predicted"/>
<gene>
    <name evidence="2" type="ORF">PHYPA_023422</name>
</gene>
<feature type="compositionally biased region" description="Basic and acidic residues" evidence="1">
    <location>
        <begin position="80"/>
        <end position="89"/>
    </location>
</feature>
<reference evidence="3" key="3">
    <citation type="submission" date="2020-12" db="UniProtKB">
        <authorList>
            <consortium name="EnsemblPlants"/>
        </authorList>
    </citation>
    <scope>IDENTIFICATION</scope>
</reference>
<sequence>MQIVQFQRGMESLMVRLKLSLLLSRSIPFINSVTMRSVKGYVVSASPSNSSSRSGNSLEFIHLPTMASCAASHNPVIRASSERHGRGREGGGGGSRRRHGKRKRRHRNCKGGGKHCGSASSEDQ</sequence>
<reference evidence="2 4" key="2">
    <citation type="journal article" date="2018" name="Plant J.">
        <title>The Physcomitrella patens chromosome-scale assembly reveals moss genome structure and evolution.</title>
        <authorList>
            <person name="Lang D."/>
            <person name="Ullrich K.K."/>
            <person name="Murat F."/>
            <person name="Fuchs J."/>
            <person name="Jenkins J."/>
            <person name="Haas F.B."/>
            <person name="Piednoel M."/>
            <person name="Gundlach H."/>
            <person name="Van Bel M."/>
            <person name="Meyberg R."/>
            <person name="Vives C."/>
            <person name="Morata J."/>
            <person name="Symeonidi A."/>
            <person name="Hiss M."/>
            <person name="Muchero W."/>
            <person name="Kamisugi Y."/>
            <person name="Saleh O."/>
            <person name="Blanc G."/>
            <person name="Decker E.L."/>
            <person name="van Gessel N."/>
            <person name="Grimwood J."/>
            <person name="Hayes R.D."/>
            <person name="Graham S.W."/>
            <person name="Gunter L.E."/>
            <person name="McDaniel S.F."/>
            <person name="Hoernstein S.N.W."/>
            <person name="Larsson A."/>
            <person name="Li F.W."/>
            <person name="Perroud P.F."/>
            <person name="Phillips J."/>
            <person name="Ranjan P."/>
            <person name="Rokshar D.S."/>
            <person name="Rothfels C.J."/>
            <person name="Schneider L."/>
            <person name="Shu S."/>
            <person name="Stevenson D.W."/>
            <person name="Thummler F."/>
            <person name="Tillich M."/>
            <person name="Villarreal Aguilar J.C."/>
            <person name="Widiez T."/>
            <person name="Wong G.K."/>
            <person name="Wymore A."/>
            <person name="Zhang Y."/>
            <person name="Zimmer A.D."/>
            <person name="Quatrano R.S."/>
            <person name="Mayer K.F.X."/>
            <person name="Goodstein D."/>
            <person name="Casacuberta J.M."/>
            <person name="Vandepoele K."/>
            <person name="Reski R."/>
            <person name="Cuming A.C."/>
            <person name="Tuskan G.A."/>
            <person name="Maumus F."/>
            <person name="Salse J."/>
            <person name="Schmutz J."/>
            <person name="Rensing S.A."/>
        </authorList>
    </citation>
    <scope>NUCLEOTIDE SEQUENCE [LARGE SCALE GENOMIC DNA]</scope>
    <source>
        <strain evidence="3 4">cv. Gransden 2004</strain>
    </source>
</reference>
<name>A0A2K1J1X4_PHYPA</name>
<feature type="region of interest" description="Disordered" evidence="1">
    <location>
        <begin position="72"/>
        <end position="124"/>
    </location>
</feature>
<keyword evidence="4" id="KW-1185">Reference proteome</keyword>
<dbReference type="EnsemblPlants" id="Pp3c18_21480V3.1">
    <property type="protein sequence ID" value="Pp3c18_21480V3.1"/>
    <property type="gene ID" value="Pp3c18_21480"/>
</dbReference>
<dbReference type="EMBL" id="ABEU02000018">
    <property type="protein sequence ID" value="PNR35522.1"/>
    <property type="molecule type" value="Genomic_DNA"/>
</dbReference>
<evidence type="ECO:0000313" key="2">
    <source>
        <dbReference type="EMBL" id="PNR35522.1"/>
    </source>
</evidence>